<name>A0A0C3P9F0_PISTI</name>
<gene>
    <name evidence="2" type="ORF">M404DRAFT_555710</name>
</gene>
<reference evidence="3" key="2">
    <citation type="submission" date="2015-01" db="EMBL/GenBank/DDBJ databases">
        <title>Evolutionary Origins and Diversification of the Mycorrhizal Mutualists.</title>
        <authorList>
            <consortium name="DOE Joint Genome Institute"/>
            <consortium name="Mycorrhizal Genomics Consortium"/>
            <person name="Kohler A."/>
            <person name="Kuo A."/>
            <person name="Nagy L.G."/>
            <person name="Floudas D."/>
            <person name="Copeland A."/>
            <person name="Barry K.W."/>
            <person name="Cichocki N."/>
            <person name="Veneault-Fourrey C."/>
            <person name="LaButti K."/>
            <person name="Lindquist E.A."/>
            <person name="Lipzen A."/>
            <person name="Lundell T."/>
            <person name="Morin E."/>
            <person name="Murat C."/>
            <person name="Riley R."/>
            <person name="Ohm R."/>
            <person name="Sun H."/>
            <person name="Tunlid A."/>
            <person name="Henrissat B."/>
            <person name="Grigoriev I.V."/>
            <person name="Hibbett D.S."/>
            <person name="Martin F."/>
        </authorList>
    </citation>
    <scope>NUCLEOTIDE SEQUENCE [LARGE SCALE GENOMIC DNA]</scope>
    <source>
        <strain evidence="3">Marx 270</strain>
    </source>
</reference>
<evidence type="ECO:0000256" key="1">
    <source>
        <dbReference type="SAM" id="MobiDB-lite"/>
    </source>
</evidence>
<protein>
    <submittedName>
        <fullName evidence="2">Uncharacterized protein</fullName>
    </submittedName>
</protein>
<reference evidence="2 3" key="1">
    <citation type="submission" date="2014-04" db="EMBL/GenBank/DDBJ databases">
        <authorList>
            <consortium name="DOE Joint Genome Institute"/>
            <person name="Kuo A."/>
            <person name="Kohler A."/>
            <person name="Costa M.D."/>
            <person name="Nagy L.G."/>
            <person name="Floudas D."/>
            <person name="Copeland A."/>
            <person name="Barry K.W."/>
            <person name="Cichocki N."/>
            <person name="Veneault-Fourrey C."/>
            <person name="LaButti K."/>
            <person name="Lindquist E.A."/>
            <person name="Lipzen A."/>
            <person name="Lundell T."/>
            <person name="Morin E."/>
            <person name="Murat C."/>
            <person name="Sun H."/>
            <person name="Tunlid A."/>
            <person name="Henrissat B."/>
            <person name="Grigoriev I.V."/>
            <person name="Hibbett D.S."/>
            <person name="Martin F."/>
            <person name="Nordberg H.P."/>
            <person name="Cantor M.N."/>
            <person name="Hua S.X."/>
        </authorList>
    </citation>
    <scope>NUCLEOTIDE SEQUENCE [LARGE SCALE GENOMIC DNA]</scope>
    <source>
        <strain evidence="2 3">Marx 270</strain>
    </source>
</reference>
<keyword evidence="3" id="KW-1185">Reference proteome</keyword>
<evidence type="ECO:0000313" key="2">
    <source>
        <dbReference type="EMBL" id="KIO04164.1"/>
    </source>
</evidence>
<organism evidence="2 3">
    <name type="scientific">Pisolithus tinctorius Marx 270</name>
    <dbReference type="NCBI Taxonomy" id="870435"/>
    <lineage>
        <taxon>Eukaryota</taxon>
        <taxon>Fungi</taxon>
        <taxon>Dikarya</taxon>
        <taxon>Basidiomycota</taxon>
        <taxon>Agaricomycotina</taxon>
        <taxon>Agaricomycetes</taxon>
        <taxon>Agaricomycetidae</taxon>
        <taxon>Boletales</taxon>
        <taxon>Sclerodermatineae</taxon>
        <taxon>Pisolithaceae</taxon>
        <taxon>Pisolithus</taxon>
    </lineage>
</organism>
<dbReference type="HOGENOM" id="CLU_1865947_0_0_1"/>
<accession>A0A0C3P9F0</accession>
<feature type="compositionally biased region" description="Basic and acidic residues" evidence="1">
    <location>
        <begin position="55"/>
        <end position="74"/>
    </location>
</feature>
<dbReference type="EMBL" id="KN831972">
    <property type="protein sequence ID" value="KIO04164.1"/>
    <property type="molecule type" value="Genomic_DNA"/>
</dbReference>
<dbReference type="AlphaFoldDB" id="A0A0C3P9F0"/>
<dbReference type="InParanoid" id="A0A0C3P9F0"/>
<proteinExistence type="predicted"/>
<dbReference type="Proteomes" id="UP000054217">
    <property type="component" value="Unassembled WGS sequence"/>
</dbReference>
<feature type="region of interest" description="Disordered" evidence="1">
    <location>
        <begin position="51"/>
        <end position="74"/>
    </location>
</feature>
<sequence>MRTTAPLSRVLVEYGVCPIYFRPHGAEYTPVGGENAQSSVPWENREAATVRAQIKHSEQNERTRREFTTTTRREDAVQSKRGRLVRYVYLAVFLSLGGIPVQHIEVSLLAREREAGKSKESKEVCSPILFVPNTTKM</sequence>
<evidence type="ECO:0000313" key="3">
    <source>
        <dbReference type="Proteomes" id="UP000054217"/>
    </source>
</evidence>